<protein>
    <submittedName>
        <fullName evidence="2">Uncharacterized protein</fullName>
    </submittedName>
</protein>
<dbReference type="Proteomes" id="UP001140453">
    <property type="component" value="Unassembled WGS sequence"/>
</dbReference>
<reference evidence="2" key="1">
    <citation type="submission" date="2022-10" db="EMBL/GenBank/DDBJ databases">
        <title>Tapping the CABI collections for fungal endophytes: first genome assemblies for Collariella, Neodidymelliopsis, Ascochyta clinopodiicola, Didymella pomorum, Didymosphaeria variabile, Neocosmospora piperis and Neocucurbitaria cava.</title>
        <authorList>
            <person name="Hill R."/>
        </authorList>
    </citation>
    <scope>NUCLEOTIDE SEQUENCE</scope>
    <source>
        <strain evidence="2">IMI 355082</strain>
    </source>
</reference>
<proteinExistence type="predicted"/>
<dbReference type="OrthoDB" id="5218634at2759"/>
<comment type="caution">
    <text evidence="2">The sequence shown here is derived from an EMBL/GenBank/DDBJ whole genome shotgun (WGS) entry which is preliminary data.</text>
</comment>
<dbReference type="AlphaFoldDB" id="A0A9W9D1C8"/>
<dbReference type="EMBL" id="JAPEVB010000001">
    <property type="protein sequence ID" value="KAJ4397367.1"/>
    <property type="molecule type" value="Genomic_DNA"/>
</dbReference>
<organism evidence="2 3">
    <name type="scientific">Gnomoniopsis smithogilvyi</name>
    <dbReference type="NCBI Taxonomy" id="1191159"/>
    <lineage>
        <taxon>Eukaryota</taxon>
        <taxon>Fungi</taxon>
        <taxon>Dikarya</taxon>
        <taxon>Ascomycota</taxon>
        <taxon>Pezizomycotina</taxon>
        <taxon>Sordariomycetes</taxon>
        <taxon>Sordariomycetidae</taxon>
        <taxon>Diaporthales</taxon>
        <taxon>Gnomoniaceae</taxon>
        <taxon>Gnomoniopsis</taxon>
    </lineage>
</organism>
<accession>A0A9W9D1C8</accession>
<keyword evidence="3" id="KW-1185">Reference proteome</keyword>
<name>A0A9W9D1C8_9PEZI</name>
<feature type="region of interest" description="Disordered" evidence="1">
    <location>
        <begin position="17"/>
        <end position="45"/>
    </location>
</feature>
<evidence type="ECO:0000313" key="3">
    <source>
        <dbReference type="Proteomes" id="UP001140453"/>
    </source>
</evidence>
<evidence type="ECO:0000313" key="2">
    <source>
        <dbReference type="EMBL" id="KAJ4397367.1"/>
    </source>
</evidence>
<evidence type="ECO:0000256" key="1">
    <source>
        <dbReference type="SAM" id="MobiDB-lite"/>
    </source>
</evidence>
<sequence>MDGTASFRPVTQVVRWHQPRRGAEHARRPRRGFPNPEGDQLRLTTPKRRIELAEVFYDGLGDGERETITEELRVMLDAMRSWTAPNNWLLDSVPKIISSITGGPIRSIRVSDHTMGLFDNERQFTEHLLAPASDHS</sequence>
<gene>
    <name evidence="2" type="ORF">N0V93_001592</name>
</gene>